<protein>
    <recommendedName>
        <fullName evidence="8">Glycoside hydrolase</fullName>
    </recommendedName>
</protein>
<feature type="chain" id="PRO_5035438827" description="Glycoside hydrolase" evidence="6">
    <location>
        <begin position="24"/>
        <end position="546"/>
    </location>
</feature>
<accession>A0A8J9SH15</accession>
<evidence type="ECO:0000256" key="3">
    <source>
        <dbReference type="ARBA" id="ARBA00023157"/>
    </source>
</evidence>
<dbReference type="Proteomes" id="UP000836788">
    <property type="component" value="Chromosome 8"/>
</dbReference>
<dbReference type="Gene3D" id="3.20.20.80">
    <property type="entry name" value="Glycosidases"/>
    <property type="match status" value="1"/>
</dbReference>
<comment type="similarity">
    <text evidence="1">Belongs to the glycosyl hydrolase 72 family.</text>
</comment>
<dbReference type="EMBL" id="OU594949">
    <property type="protein sequence ID" value="CAG9293650.1"/>
    <property type="molecule type" value="Genomic_DNA"/>
</dbReference>
<evidence type="ECO:0000313" key="7">
    <source>
        <dbReference type="EMBL" id="CAG9293650.1"/>
    </source>
</evidence>
<name>A0A8J9SH15_PHATR</name>
<dbReference type="AlphaFoldDB" id="A0A8J9SH15"/>
<dbReference type="InterPro" id="IPR017853">
    <property type="entry name" value="GH"/>
</dbReference>
<evidence type="ECO:0000256" key="1">
    <source>
        <dbReference type="ARBA" id="ARBA00007528"/>
    </source>
</evidence>
<keyword evidence="2 6" id="KW-0732">Signal</keyword>
<dbReference type="Pfam" id="PF03198">
    <property type="entry name" value="Glyco_hydro_72"/>
    <property type="match status" value="1"/>
</dbReference>
<feature type="signal peptide" evidence="6">
    <location>
        <begin position="1"/>
        <end position="23"/>
    </location>
</feature>
<evidence type="ECO:0008006" key="8">
    <source>
        <dbReference type="Google" id="ProtNLM"/>
    </source>
</evidence>
<evidence type="ECO:0000256" key="2">
    <source>
        <dbReference type="ARBA" id="ARBA00022729"/>
    </source>
</evidence>
<dbReference type="SUPFAM" id="SSF51445">
    <property type="entry name" value="(Trans)glycosidases"/>
    <property type="match status" value="1"/>
</dbReference>
<sequence>MARLTTFIRVWFIGLLLAEKASAQEKCFDAPPLEIENKHFFTLDGAFVPIRGIAYYPRPNAGPNDKNNIDFYTEEYRHMWERDVSRLRELNVNAIRIYAVDPGKNHDAFMCACKSAGIYVIIGLGANCANCSITSAPAPACYPPELKTRGEFIISVFSKYTNVLGFSAGNEVGLLFDALNEPERNGPCQKKSIRDMRAFIQSCSTMRKIPVGLAVADVERELNAAYYGCRSDPDDNLENAEWYGINTYQHCNSLQTNPQELTGFQNLLRDFSQIGLSIPVVLAEYGCINESFLTTGGFEDQRTFLQVETLFSPVYLQEFTGGFVFEYSIERVNAMSPWPFEEFGSGRYGVGYFAPENCDDINITCSYVPTPEFENLSAAYAAVSVNTPPASSARSEVTECPEQFPALSSFDWSSDSVISRQCPQPVTVSCPVVPGCGSTMSPNTTLTAIPTSPISDSPSQIPSTPLPMISTALPTASTRVTTSPQPTDGIPLDAPSAAPSNRTPTQKPVLRSLPPFPSNSLTVGSSGKQRNHLESSFAFLLVAWFL</sequence>
<keyword evidence="4" id="KW-0325">Glycoprotein</keyword>
<dbReference type="GO" id="GO:0034411">
    <property type="term" value="P:cell wall (1-&gt;3)-beta-D-glucan biosynthetic process"/>
    <property type="evidence" value="ECO:0007669"/>
    <property type="project" value="TreeGrafter"/>
</dbReference>
<dbReference type="InterPro" id="IPR004886">
    <property type="entry name" value="Glucanosyltransferase"/>
</dbReference>
<evidence type="ECO:0000256" key="4">
    <source>
        <dbReference type="ARBA" id="ARBA00023180"/>
    </source>
</evidence>
<dbReference type="PANTHER" id="PTHR31468:SF2">
    <property type="entry name" value="1,3-BETA-GLUCANOSYLTRANSFERASE GAS1"/>
    <property type="match status" value="1"/>
</dbReference>
<evidence type="ECO:0000256" key="5">
    <source>
        <dbReference type="SAM" id="MobiDB-lite"/>
    </source>
</evidence>
<evidence type="ECO:0000256" key="6">
    <source>
        <dbReference type="SAM" id="SignalP"/>
    </source>
</evidence>
<dbReference type="GO" id="GO:0042124">
    <property type="term" value="F:1,3-beta-glucanosyltransferase activity"/>
    <property type="evidence" value="ECO:0007669"/>
    <property type="project" value="TreeGrafter"/>
</dbReference>
<gene>
    <name evidence="7" type="ORF">PTTT1_LOCUS52159</name>
</gene>
<dbReference type="GO" id="GO:0005886">
    <property type="term" value="C:plasma membrane"/>
    <property type="evidence" value="ECO:0007669"/>
    <property type="project" value="TreeGrafter"/>
</dbReference>
<dbReference type="PANTHER" id="PTHR31468">
    <property type="entry name" value="1,3-BETA-GLUCANOSYLTRANSFERASE GAS1"/>
    <property type="match status" value="1"/>
</dbReference>
<feature type="compositionally biased region" description="Polar residues" evidence="5">
    <location>
        <begin position="472"/>
        <end position="486"/>
    </location>
</feature>
<organism evidence="7">
    <name type="scientific">Phaeodactylum tricornutum</name>
    <name type="common">Diatom</name>
    <dbReference type="NCBI Taxonomy" id="2850"/>
    <lineage>
        <taxon>Eukaryota</taxon>
        <taxon>Sar</taxon>
        <taxon>Stramenopiles</taxon>
        <taxon>Ochrophyta</taxon>
        <taxon>Bacillariophyta</taxon>
        <taxon>Bacillariophyceae</taxon>
        <taxon>Bacillariophycidae</taxon>
        <taxon>Naviculales</taxon>
        <taxon>Phaeodactylaceae</taxon>
        <taxon>Phaeodactylum</taxon>
    </lineage>
</organism>
<feature type="compositionally biased region" description="Low complexity" evidence="5">
    <location>
        <begin position="447"/>
        <end position="463"/>
    </location>
</feature>
<proteinExistence type="inferred from homology"/>
<feature type="compositionally biased region" description="Polar residues" evidence="5">
    <location>
        <begin position="518"/>
        <end position="528"/>
    </location>
</feature>
<feature type="region of interest" description="Disordered" evidence="5">
    <location>
        <begin position="447"/>
        <end position="528"/>
    </location>
</feature>
<keyword evidence="3" id="KW-1015">Disulfide bond</keyword>
<reference evidence="7" key="1">
    <citation type="submission" date="2022-02" db="EMBL/GenBank/DDBJ databases">
        <authorList>
            <person name="Giguere J D."/>
        </authorList>
    </citation>
    <scope>NUCLEOTIDE SEQUENCE</scope>
    <source>
        <strain evidence="7">CCAP 1055/1</strain>
    </source>
</reference>